<sequence>MGSDVAGSRGTVGVGDADRGDDAEGVGIADGGGVTDGAGGVVRSLAGGGARGGAGDVGPAEVPRWSGSATRSATAQVTAVPIAVRTSRRRDALRRIAS</sequence>
<feature type="compositionally biased region" description="Gly residues" evidence="1">
    <location>
        <begin position="28"/>
        <end position="56"/>
    </location>
</feature>
<organism evidence="2 3">
    <name type="scientific">Streptomyces regalis</name>
    <dbReference type="NCBI Taxonomy" id="68262"/>
    <lineage>
        <taxon>Bacteria</taxon>
        <taxon>Bacillati</taxon>
        <taxon>Actinomycetota</taxon>
        <taxon>Actinomycetes</taxon>
        <taxon>Kitasatosporales</taxon>
        <taxon>Streptomycetaceae</taxon>
        <taxon>Streptomyces</taxon>
    </lineage>
</organism>
<evidence type="ECO:0000256" key="1">
    <source>
        <dbReference type="SAM" id="MobiDB-lite"/>
    </source>
</evidence>
<reference evidence="3" key="1">
    <citation type="submission" date="2015-10" db="EMBL/GenBank/DDBJ databases">
        <authorList>
            <person name="Ju K.-S."/>
            <person name="Doroghazi J.R."/>
            <person name="Metcalf W.W."/>
        </authorList>
    </citation>
    <scope>NUCLEOTIDE SEQUENCE [LARGE SCALE GENOMIC DNA]</scope>
    <source>
        <strain evidence="3">NRRL 3151</strain>
    </source>
</reference>
<feature type="region of interest" description="Disordered" evidence="1">
    <location>
        <begin position="1"/>
        <end position="77"/>
    </location>
</feature>
<gene>
    <name evidence="2" type="ORF">ADL12_18200</name>
</gene>
<dbReference type="AlphaFoldDB" id="A0A0X3UXT6"/>
<feature type="compositionally biased region" description="Polar residues" evidence="1">
    <location>
        <begin position="67"/>
        <end position="77"/>
    </location>
</feature>
<accession>A0A0X3UXT6</accession>
<dbReference type="EMBL" id="LLZG01000125">
    <property type="protein sequence ID" value="KUL37308.1"/>
    <property type="molecule type" value="Genomic_DNA"/>
</dbReference>
<name>A0A0X3UXT6_9ACTN</name>
<keyword evidence="3" id="KW-1185">Reference proteome</keyword>
<dbReference type="Proteomes" id="UP000053923">
    <property type="component" value="Unassembled WGS sequence"/>
</dbReference>
<evidence type="ECO:0000313" key="3">
    <source>
        <dbReference type="Proteomes" id="UP000053923"/>
    </source>
</evidence>
<evidence type="ECO:0000313" key="2">
    <source>
        <dbReference type="EMBL" id="KUL37308.1"/>
    </source>
</evidence>
<protein>
    <submittedName>
        <fullName evidence="2">Uncharacterized protein</fullName>
    </submittedName>
</protein>
<comment type="caution">
    <text evidence="2">The sequence shown here is derived from an EMBL/GenBank/DDBJ whole genome shotgun (WGS) entry which is preliminary data.</text>
</comment>
<proteinExistence type="predicted"/>